<dbReference type="Pfam" id="PF03641">
    <property type="entry name" value="Lysine_decarbox"/>
    <property type="match status" value="1"/>
</dbReference>
<evidence type="ECO:0000313" key="5">
    <source>
        <dbReference type="Proteomes" id="UP000594001"/>
    </source>
</evidence>
<evidence type="ECO:0000256" key="3">
    <source>
        <dbReference type="RuleBase" id="RU363015"/>
    </source>
</evidence>
<dbReference type="InterPro" id="IPR005269">
    <property type="entry name" value="LOG"/>
</dbReference>
<dbReference type="AlphaFoldDB" id="A0A7L9RSG7"/>
<dbReference type="KEGG" id="pbal:CPBP_00242"/>
<comment type="similarity">
    <text evidence="2 3">Belongs to the LOG family.</text>
</comment>
<protein>
    <recommendedName>
        <fullName evidence="3">Cytokinin riboside 5'-monophosphate phosphoribohydrolase</fullName>
        <ecNumber evidence="3">3.2.2.n1</ecNumber>
    </recommendedName>
</protein>
<dbReference type="PANTHER" id="PTHR31223">
    <property type="entry name" value="LOG FAMILY PROTEIN YJL055W"/>
    <property type="match status" value="1"/>
</dbReference>
<organism evidence="4 5">
    <name type="scientific">Candidatus Bodocaedibacter vickermanii</name>
    <dbReference type="NCBI Taxonomy" id="2741701"/>
    <lineage>
        <taxon>Bacteria</taxon>
        <taxon>Pseudomonadati</taxon>
        <taxon>Pseudomonadota</taxon>
        <taxon>Alphaproteobacteria</taxon>
        <taxon>Holosporales</taxon>
        <taxon>Candidatus Paracaedibacteraceae</taxon>
        <taxon>Candidatus Bodocaedibacter</taxon>
    </lineage>
</organism>
<name>A0A7L9RSG7_9PROT</name>
<dbReference type="GO" id="GO:0008714">
    <property type="term" value="F:AMP nucleosidase activity"/>
    <property type="evidence" value="ECO:0007669"/>
    <property type="project" value="UniProtKB-EC"/>
</dbReference>
<dbReference type="Gene3D" id="3.40.50.450">
    <property type="match status" value="1"/>
</dbReference>
<accession>A0A7L9RSG7</accession>
<keyword evidence="5" id="KW-1185">Reference proteome</keyword>
<keyword evidence="3" id="KW-0378">Hydrolase</keyword>
<dbReference type="GO" id="GO:0005829">
    <property type="term" value="C:cytosol"/>
    <property type="evidence" value="ECO:0007669"/>
    <property type="project" value="TreeGrafter"/>
</dbReference>
<sequence>MKSICVYTGASLSIPDEYHAEAREVGRIIAATDYQLVYGGGSTGLMGTVSSSVMDNGGKVLGITTKQLAEIEQINTKISEARIVENMHLRKSMMFENSDIFLILPGGYGTLDEFFEIVTWKQLQIHANPVLVYNYNGYWDPLKALFEAMKKEGFIKQHHIDMVIFVNTASELVTLLQNYKVA</sequence>
<dbReference type="NCBIfam" id="TIGR00730">
    <property type="entry name" value="Rossman fold protein, TIGR00730 family"/>
    <property type="match status" value="1"/>
</dbReference>
<dbReference type="GO" id="GO:0009691">
    <property type="term" value="P:cytokinin biosynthetic process"/>
    <property type="evidence" value="ECO:0007669"/>
    <property type="project" value="UniProtKB-UniRule"/>
</dbReference>
<gene>
    <name evidence="4" type="ORF">CPBP_00242</name>
</gene>
<dbReference type="EC" id="3.2.2.n1" evidence="3"/>
<evidence type="ECO:0000313" key="4">
    <source>
        <dbReference type="EMBL" id="QOL19486.1"/>
    </source>
</evidence>
<comment type="catalytic activity">
    <reaction evidence="1">
        <text>AMP + H2O = D-ribose 5-phosphate + adenine</text>
        <dbReference type="Rhea" id="RHEA:20129"/>
        <dbReference type="ChEBI" id="CHEBI:15377"/>
        <dbReference type="ChEBI" id="CHEBI:16708"/>
        <dbReference type="ChEBI" id="CHEBI:78346"/>
        <dbReference type="ChEBI" id="CHEBI:456215"/>
        <dbReference type="EC" id="3.2.2.4"/>
    </reaction>
</comment>
<dbReference type="PANTHER" id="PTHR31223:SF70">
    <property type="entry name" value="LOG FAMILY PROTEIN YJL055W"/>
    <property type="match status" value="1"/>
</dbReference>
<proteinExistence type="inferred from homology"/>
<dbReference type="RefSeq" id="WP_350332240.1">
    <property type="nucleotide sequence ID" value="NZ_CP054719.1"/>
</dbReference>
<dbReference type="InterPro" id="IPR031100">
    <property type="entry name" value="LOG_fam"/>
</dbReference>
<dbReference type="EMBL" id="CP054719">
    <property type="protein sequence ID" value="QOL19486.1"/>
    <property type="molecule type" value="Genomic_DNA"/>
</dbReference>
<evidence type="ECO:0000256" key="1">
    <source>
        <dbReference type="ARBA" id="ARBA00000274"/>
    </source>
</evidence>
<keyword evidence="3" id="KW-0203">Cytokinin biosynthesis</keyword>
<dbReference type="Proteomes" id="UP000594001">
    <property type="component" value="Chromosome"/>
</dbReference>
<dbReference type="SUPFAM" id="SSF102405">
    <property type="entry name" value="MCP/YpsA-like"/>
    <property type="match status" value="1"/>
</dbReference>
<evidence type="ECO:0000256" key="2">
    <source>
        <dbReference type="ARBA" id="ARBA00006763"/>
    </source>
</evidence>
<reference evidence="4 5" key="1">
    <citation type="submission" date="2020-06" db="EMBL/GenBank/DDBJ databases">
        <title>The endosymbiont of the kinetoplastid Bodo saltans is a Paracaedibacter-like alpha-proteobacterium possessing a putative toxin-antitoxin system.</title>
        <authorList>
            <person name="Midha S."/>
            <person name="Rigden D.J."/>
            <person name="Siozios S."/>
            <person name="Hurst G.D.D."/>
            <person name="Jackson A.P."/>
        </authorList>
    </citation>
    <scope>NUCLEOTIDE SEQUENCE [LARGE SCALE GENOMIC DNA]</scope>
    <source>
        <strain evidence="4">Lake Konstanz</strain>
    </source>
</reference>